<comment type="caution">
    <text evidence="1">The sequence shown here is derived from an EMBL/GenBank/DDBJ whole genome shotgun (WGS) entry which is preliminary data.</text>
</comment>
<protein>
    <submittedName>
        <fullName evidence="1">Uncharacterized protein</fullName>
    </submittedName>
</protein>
<dbReference type="InParanoid" id="A8N5W3"/>
<dbReference type="EMBL" id="AACS02000003">
    <property type="protein sequence ID" value="EAU91405.1"/>
    <property type="molecule type" value="Genomic_DNA"/>
</dbReference>
<dbReference type="KEGG" id="cci:CC1G_01894"/>
<gene>
    <name evidence="1" type="ORF">CC1G_01894</name>
</gene>
<dbReference type="OMA" id="MCNLETE"/>
<dbReference type="GeneID" id="6006697"/>
<name>A8N5W3_COPC7</name>
<evidence type="ECO:0000313" key="1">
    <source>
        <dbReference type="EMBL" id="EAU91405.1"/>
    </source>
</evidence>
<keyword evidence="2" id="KW-1185">Reference proteome</keyword>
<proteinExistence type="predicted"/>
<sequence>MCSLNTEGTQHGCGHYIITKKIDKQDCNSKFCINSRLHAPNCPHCPNCKRYFDPDYQETITQRTNDFCSACNYWFNGAGKQQQQQPSQQRR</sequence>
<organism evidence="1 2">
    <name type="scientific">Coprinopsis cinerea (strain Okayama-7 / 130 / ATCC MYA-4618 / FGSC 9003)</name>
    <name type="common">Inky cap fungus</name>
    <name type="synonym">Hormographiella aspergillata</name>
    <dbReference type="NCBI Taxonomy" id="240176"/>
    <lineage>
        <taxon>Eukaryota</taxon>
        <taxon>Fungi</taxon>
        <taxon>Dikarya</taxon>
        <taxon>Basidiomycota</taxon>
        <taxon>Agaricomycotina</taxon>
        <taxon>Agaricomycetes</taxon>
        <taxon>Agaricomycetidae</taxon>
        <taxon>Agaricales</taxon>
        <taxon>Agaricineae</taxon>
        <taxon>Psathyrellaceae</taxon>
        <taxon>Coprinopsis</taxon>
    </lineage>
</organism>
<dbReference type="OrthoDB" id="2840428at2759"/>
<dbReference type="Proteomes" id="UP000001861">
    <property type="component" value="Unassembled WGS sequence"/>
</dbReference>
<dbReference type="AlphaFoldDB" id="A8N5W3"/>
<dbReference type="eggNOG" id="ENOG502RCCN">
    <property type="taxonomic scope" value="Eukaryota"/>
</dbReference>
<reference evidence="1 2" key="1">
    <citation type="journal article" date="2010" name="Proc. Natl. Acad. Sci. U.S.A.">
        <title>Insights into evolution of multicellular fungi from the assembled chromosomes of the mushroom Coprinopsis cinerea (Coprinus cinereus).</title>
        <authorList>
            <person name="Stajich J.E."/>
            <person name="Wilke S.K."/>
            <person name="Ahren D."/>
            <person name="Au C.H."/>
            <person name="Birren B.W."/>
            <person name="Borodovsky M."/>
            <person name="Burns C."/>
            <person name="Canback B."/>
            <person name="Casselton L.A."/>
            <person name="Cheng C.K."/>
            <person name="Deng J."/>
            <person name="Dietrich F.S."/>
            <person name="Fargo D.C."/>
            <person name="Farman M.L."/>
            <person name="Gathman A.C."/>
            <person name="Goldberg J."/>
            <person name="Guigo R."/>
            <person name="Hoegger P.J."/>
            <person name="Hooker J.B."/>
            <person name="Huggins A."/>
            <person name="James T.Y."/>
            <person name="Kamada T."/>
            <person name="Kilaru S."/>
            <person name="Kodira C."/>
            <person name="Kues U."/>
            <person name="Kupfer D."/>
            <person name="Kwan H.S."/>
            <person name="Lomsadze A."/>
            <person name="Li W."/>
            <person name="Lilly W.W."/>
            <person name="Ma L.J."/>
            <person name="Mackey A.J."/>
            <person name="Manning G."/>
            <person name="Martin F."/>
            <person name="Muraguchi H."/>
            <person name="Natvig D.O."/>
            <person name="Palmerini H."/>
            <person name="Ramesh M.A."/>
            <person name="Rehmeyer C.J."/>
            <person name="Roe B.A."/>
            <person name="Shenoy N."/>
            <person name="Stanke M."/>
            <person name="Ter-Hovhannisyan V."/>
            <person name="Tunlid A."/>
            <person name="Velagapudi R."/>
            <person name="Vision T.J."/>
            <person name="Zeng Q."/>
            <person name="Zolan M.E."/>
            <person name="Pukkila P.J."/>
        </authorList>
    </citation>
    <scope>NUCLEOTIDE SEQUENCE [LARGE SCALE GENOMIC DNA]</scope>
    <source>
        <strain evidence="2">Okayama-7 / 130 / ATCC MYA-4618 / FGSC 9003</strain>
    </source>
</reference>
<accession>A8N5W3</accession>
<evidence type="ECO:0000313" key="2">
    <source>
        <dbReference type="Proteomes" id="UP000001861"/>
    </source>
</evidence>
<dbReference type="RefSeq" id="XP_001830258.1">
    <property type="nucleotide sequence ID" value="XM_001830206.2"/>
</dbReference>
<dbReference type="VEuPathDB" id="FungiDB:CC1G_01894"/>